<feature type="domain" description="Protein kinase" evidence="1">
    <location>
        <begin position="1"/>
        <end position="175"/>
    </location>
</feature>
<dbReference type="InterPro" id="IPR000719">
    <property type="entry name" value="Prot_kinase_dom"/>
</dbReference>
<dbReference type="SMART" id="SM00220">
    <property type="entry name" value="S_TKc"/>
    <property type="match status" value="1"/>
</dbReference>
<name>A0A9N7NJB8_STRHE</name>
<gene>
    <name evidence="2" type="ORF">SHERM_25479</name>
</gene>
<keyword evidence="2" id="KW-0418">Kinase</keyword>
<sequence length="207" mass="23741">MTLESDSLWREKKLLQELEGCPFMVRCPGKDVTTEKGQTLYNLLLEYASGGSLADCIHSCGLPEKIRWKSEEDECGLRGTPAYAAPEPVHKHKYLPESDVWALGCSIVHMLTGRQPWLPEKEKDVMFEVDFRDVILEIPNNIKISRVAKDFLNKCLIKDPTARWKADMLLNHPFLQNVDDHTPKGRHRLSHRIYSLVPQCFQVEARG</sequence>
<dbReference type="Gene3D" id="1.10.510.10">
    <property type="entry name" value="Transferase(Phosphotransferase) domain 1"/>
    <property type="match status" value="1"/>
</dbReference>
<dbReference type="InterPro" id="IPR052751">
    <property type="entry name" value="Plant_MAPKKK"/>
</dbReference>
<evidence type="ECO:0000313" key="3">
    <source>
        <dbReference type="Proteomes" id="UP001153555"/>
    </source>
</evidence>
<reference evidence="2" key="1">
    <citation type="submission" date="2019-12" db="EMBL/GenBank/DDBJ databases">
        <authorList>
            <person name="Scholes J."/>
        </authorList>
    </citation>
    <scope>NUCLEOTIDE SEQUENCE</scope>
</reference>
<proteinExistence type="predicted"/>
<dbReference type="Pfam" id="PF00069">
    <property type="entry name" value="Pkinase"/>
    <property type="match status" value="1"/>
</dbReference>
<evidence type="ECO:0000313" key="2">
    <source>
        <dbReference type="EMBL" id="CAA0829999.1"/>
    </source>
</evidence>
<dbReference type="SUPFAM" id="SSF56112">
    <property type="entry name" value="Protein kinase-like (PK-like)"/>
    <property type="match status" value="1"/>
</dbReference>
<protein>
    <submittedName>
        <fullName evidence="2">Mitogen-activated protein kinase kinase kinase 21</fullName>
    </submittedName>
</protein>
<accession>A0A9N7NJB8</accession>
<dbReference type="GO" id="GO:0007165">
    <property type="term" value="P:signal transduction"/>
    <property type="evidence" value="ECO:0007669"/>
    <property type="project" value="TreeGrafter"/>
</dbReference>
<dbReference type="Proteomes" id="UP001153555">
    <property type="component" value="Unassembled WGS sequence"/>
</dbReference>
<keyword evidence="2" id="KW-0808">Transferase</keyword>
<keyword evidence="3" id="KW-1185">Reference proteome</keyword>
<dbReference type="OrthoDB" id="25592at2759"/>
<dbReference type="PANTHER" id="PTHR48011:SF18">
    <property type="entry name" value="MITOGEN-ACTIVATED PROTEIN KINASE KINASE KINASE 19-RELATED"/>
    <property type="match status" value="1"/>
</dbReference>
<dbReference type="InterPro" id="IPR011009">
    <property type="entry name" value="Kinase-like_dom_sf"/>
</dbReference>
<evidence type="ECO:0000259" key="1">
    <source>
        <dbReference type="PROSITE" id="PS50011"/>
    </source>
</evidence>
<dbReference type="PANTHER" id="PTHR48011">
    <property type="entry name" value="CCR4-NOT TRANSCRIPTIONAL COMPLEX SUBUNIT CAF120-RELATED"/>
    <property type="match status" value="1"/>
</dbReference>
<dbReference type="PROSITE" id="PS50011">
    <property type="entry name" value="PROTEIN_KINASE_DOM"/>
    <property type="match status" value="1"/>
</dbReference>
<dbReference type="GO" id="GO:0004672">
    <property type="term" value="F:protein kinase activity"/>
    <property type="evidence" value="ECO:0007669"/>
    <property type="project" value="InterPro"/>
</dbReference>
<dbReference type="GO" id="GO:0005524">
    <property type="term" value="F:ATP binding"/>
    <property type="evidence" value="ECO:0007669"/>
    <property type="project" value="InterPro"/>
</dbReference>
<organism evidence="2 3">
    <name type="scientific">Striga hermonthica</name>
    <name type="common">Purple witchweed</name>
    <name type="synonym">Buchnera hermonthica</name>
    <dbReference type="NCBI Taxonomy" id="68872"/>
    <lineage>
        <taxon>Eukaryota</taxon>
        <taxon>Viridiplantae</taxon>
        <taxon>Streptophyta</taxon>
        <taxon>Embryophyta</taxon>
        <taxon>Tracheophyta</taxon>
        <taxon>Spermatophyta</taxon>
        <taxon>Magnoliopsida</taxon>
        <taxon>eudicotyledons</taxon>
        <taxon>Gunneridae</taxon>
        <taxon>Pentapetalae</taxon>
        <taxon>asterids</taxon>
        <taxon>lamiids</taxon>
        <taxon>Lamiales</taxon>
        <taxon>Orobanchaceae</taxon>
        <taxon>Buchnereae</taxon>
        <taxon>Striga</taxon>
    </lineage>
</organism>
<dbReference type="EMBL" id="CACSLK010027801">
    <property type="protein sequence ID" value="CAA0829999.1"/>
    <property type="molecule type" value="Genomic_DNA"/>
</dbReference>
<comment type="caution">
    <text evidence="2">The sequence shown here is derived from an EMBL/GenBank/DDBJ whole genome shotgun (WGS) entry which is preliminary data.</text>
</comment>
<dbReference type="AlphaFoldDB" id="A0A9N7NJB8"/>